<dbReference type="GO" id="GO:0003677">
    <property type="term" value="F:DNA binding"/>
    <property type="evidence" value="ECO:0007669"/>
    <property type="project" value="UniProtKB-KW"/>
</dbReference>
<evidence type="ECO:0000313" key="4">
    <source>
        <dbReference type="Proteomes" id="UP001519363"/>
    </source>
</evidence>
<name>A0ABS5A715_9PSEU</name>
<dbReference type="PANTHER" id="PTHR43214:SF42">
    <property type="entry name" value="TRANSCRIPTIONAL REGULATORY PROTEIN DESR"/>
    <property type="match status" value="1"/>
</dbReference>
<dbReference type="InterPro" id="IPR036388">
    <property type="entry name" value="WH-like_DNA-bd_sf"/>
</dbReference>
<sequence>MSRDTLRTIEAARALRRRLVDGGRWNEASRMVAEVVAEVLARQEPISGPVLAGLAYAAGAPRPDTPKAPANPAKPMPLERVVAMRAVMEANRGGDREEVVAAARAVLASEAWTEPGCLWYSVLALVYAGELAEARQHADRAARAPHFQTIPRTRDSVAVLRARVATWSGEPQLAADTLVKLLDRGVFAQFAGIAVAWAVAALTELGEHGRAEDLLRAHDFDGALTDAPDRAELLFARGAHYLATGRHQLGYDDFRACGRELDGWAVHNPAVLPWRSQAALCAHALQRPVVAASLARAELMAARRWGAPKPLGVAMHALALAAPEPGSLALLTEAAELLAACGAKAEHDRARADLRTMEGVRGLTAQEIKIARLARAGHSNKEIAARLGLVIRTVELHLSSVYRKLGVTGRDALRALSSL</sequence>
<reference evidence="3 4" key="1">
    <citation type="submission" date="2021-03" db="EMBL/GenBank/DDBJ databases">
        <title>Sequencing the genomes of 1000 actinobacteria strains.</title>
        <authorList>
            <person name="Klenk H.-P."/>
        </authorList>
    </citation>
    <scope>NUCLEOTIDE SEQUENCE [LARGE SCALE GENOMIC DNA]</scope>
    <source>
        <strain evidence="3 4">DSM 44580</strain>
    </source>
</reference>
<dbReference type="EMBL" id="JAGIOO010000001">
    <property type="protein sequence ID" value="MBP2472395.1"/>
    <property type="molecule type" value="Genomic_DNA"/>
</dbReference>
<keyword evidence="4" id="KW-1185">Reference proteome</keyword>
<comment type="caution">
    <text evidence="3">The sequence shown here is derived from an EMBL/GenBank/DDBJ whole genome shotgun (WGS) entry which is preliminary data.</text>
</comment>
<protein>
    <submittedName>
        <fullName evidence="3">DNA-binding CsgD family transcriptional regulator</fullName>
    </submittedName>
</protein>
<gene>
    <name evidence="3" type="ORF">JOF53_001267</name>
</gene>
<evidence type="ECO:0000259" key="2">
    <source>
        <dbReference type="PROSITE" id="PS50043"/>
    </source>
</evidence>
<evidence type="ECO:0000256" key="1">
    <source>
        <dbReference type="ARBA" id="ARBA00023125"/>
    </source>
</evidence>
<feature type="domain" description="HTH luxR-type" evidence="2">
    <location>
        <begin position="356"/>
        <end position="419"/>
    </location>
</feature>
<dbReference type="SMART" id="SM00421">
    <property type="entry name" value="HTH_LUXR"/>
    <property type="match status" value="1"/>
</dbReference>
<dbReference type="Gene3D" id="1.10.10.10">
    <property type="entry name" value="Winged helix-like DNA-binding domain superfamily/Winged helix DNA-binding domain"/>
    <property type="match status" value="1"/>
</dbReference>
<dbReference type="Proteomes" id="UP001519363">
    <property type="component" value="Unassembled WGS sequence"/>
</dbReference>
<evidence type="ECO:0000313" key="3">
    <source>
        <dbReference type="EMBL" id="MBP2472395.1"/>
    </source>
</evidence>
<dbReference type="PRINTS" id="PR00038">
    <property type="entry name" value="HTHLUXR"/>
</dbReference>
<dbReference type="InterPro" id="IPR000792">
    <property type="entry name" value="Tscrpt_reg_LuxR_C"/>
</dbReference>
<dbReference type="SUPFAM" id="SSF46894">
    <property type="entry name" value="C-terminal effector domain of the bipartite response regulators"/>
    <property type="match status" value="1"/>
</dbReference>
<dbReference type="InterPro" id="IPR039420">
    <property type="entry name" value="WalR-like"/>
</dbReference>
<dbReference type="InterPro" id="IPR016032">
    <property type="entry name" value="Sig_transdc_resp-reg_C-effctor"/>
</dbReference>
<keyword evidence="1 3" id="KW-0238">DNA-binding</keyword>
<dbReference type="RefSeq" id="WP_086787879.1">
    <property type="nucleotide sequence ID" value="NZ_JAGIOO010000001.1"/>
</dbReference>
<dbReference type="PROSITE" id="PS50043">
    <property type="entry name" value="HTH_LUXR_2"/>
    <property type="match status" value="1"/>
</dbReference>
<organism evidence="3 4">
    <name type="scientific">Crossiella equi</name>
    <dbReference type="NCBI Taxonomy" id="130796"/>
    <lineage>
        <taxon>Bacteria</taxon>
        <taxon>Bacillati</taxon>
        <taxon>Actinomycetota</taxon>
        <taxon>Actinomycetes</taxon>
        <taxon>Pseudonocardiales</taxon>
        <taxon>Pseudonocardiaceae</taxon>
        <taxon>Crossiella</taxon>
    </lineage>
</organism>
<dbReference type="CDD" id="cd06170">
    <property type="entry name" value="LuxR_C_like"/>
    <property type="match status" value="1"/>
</dbReference>
<dbReference type="PANTHER" id="PTHR43214">
    <property type="entry name" value="TWO-COMPONENT RESPONSE REGULATOR"/>
    <property type="match status" value="1"/>
</dbReference>
<dbReference type="Pfam" id="PF00196">
    <property type="entry name" value="GerE"/>
    <property type="match status" value="1"/>
</dbReference>
<accession>A0ABS5A715</accession>
<proteinExistence type="predicted"/>
<dbReference type="PROSITE" id="PS00622">
    <property type="entry name" value="HTH_LUXR_1"/>
    <property type="match status" value="1"/>
</dbReference>